<feature type="region of interest" description="Disordered" evidence="1">
    <location>
        <begin position="51"/>
        <end position="100"/>
    </location>
</feature>
<feature type="domain" description="Reverse transcriptase" evidence="2">
    <location>
        <begin position="681"/>
        <end position="973"/>
    </location>
</feature>
<name>A0AAU9TFW9_EUPED</name>
<dbReference type="Pfam" id="PF00078">
    <property type="entry name" value="RVT_1"/>
    <property type="match status" value="1"/>
</dbReference>
<sequence>MEQNKRRYNLRPLPGGRRGAPGAGAGCLSSRDTGDEELSRRALVIQSATAGRRELSRRAHGVDATAESSGDDTSSLFSSIPSTRPSYMTRRTSTLSSSSTHAGVVQDVNLDSELAPTTSATSTRRRWTSEMNSFILRTYLQLTALDTDTNTYLEPLHLKFIEKFPDMQVTRQRVGDQRRAIINKKLLPQEIINKIHDDVKEELNCLQNRIPGLDMGKQTPPHGEQDHEPILYTTQITTETQKTQTQTRMRWSNEHNETIIRNYYRITKLETDKTAYRKALHESFITTFPSLSHMSEQRIADQRRLIFIKKYISDDRICQIKQQVAEELSITTNNSDNSLNDTQQPDLETNNFLNSIELNQVENLPSNPQQPEKDMKIDETFEQTYQHFKDTDPTNRPHIPKQKSSKKLAKIVDYINNNILPKNANLETDFNTLQTLIYCAAWTAAKINGAKLSLEPSVKSRATHKEYKPSWQRRLERRLEKLRTQIGRLTQFINGSRSKQLEKHVKSIVEHNKIHTVHENENTQLTHTLDTLKQKLALITGRLHRYKTCTLRKKQNNQFNNNEKQFYRNLNQITTNRQEVNKDNRNNTEDAPNSENLHGFWAGIWEQPVQHNSDATWIKTEIDKNSTTSPMNFDRIPVDIFHKVLSNLHNWKAPGSDNIHSYWYKKFTNIHGFLYNHLNTFIQNPTTVPPYITLGTTYMILKDRNDPTNPAKYRPITCLQTLYKIFTSCIAELIYKHIDENNILAEQQKGCRKFSQGCKEQLLIDSVILKQVQKLKSNLFTMYIDYKKAYDSVPHSWLVQVLEIYKIHPKLITFLETIMTTWTTRLKLTTTTETIETEPIRIQRGIFQGDALSPLWFCLALNPLSNILNTTELGYQLKYTESGNPTDKTENINHLLYMDDIKLYAKTEEQLHQLAHLTENFTNDIKMEFDLDKYKINSIKAGQNYQHIYTLRTGEHIDALNEQDTYKYLGYNQSMQICQKDTKQKLRQLFRHRLNSILKTQLQARNTIKAINSYAIPVLTYSFGIISWTKSDLKNLQRTINTTMTKFRKHHPRSCLQRLTINRKEGGRRLIDLTNLHNKQITNLRKYFFNKIETSTLHKSIVQNDHKLTPLNLLDITTQNNENLTEDKTKIAEWAGKSLHGRHRHDLCQSNVDKEASNAWLSRGDLFPETEGFMLAIQDQVIETKNYQKYIMKKKLTTDTCRKCNSCPETIQHITGACKSIVQTDLKHRHDQIANIIHQKLAQQQKLIKDIQPYYKYSPETVLENSTTKLYFDRAILTDRTVHYNRPDITFIDKINKIGYLIDIAIPNTHNLQNTIAEKLSKYTELKDEITRLWKLQKVTIVPIVLSTTGVIPKQLHQSIKTLNLPPNIYILIQKAVILNTCRIVRKFLHNDSYPFQATTHTSSTLHTSNTQPLTRIATQTGSSSLPDLHLA</sequence>
<dbReference type="PROSITE" id="PS50878">
    <property type="entry name" value="RT_POL"/>
    <property type="match status" value="1"/>
</dbReference>
<feature type="compositionally biased region" description="Low complexity" evidence="1">
    <location>
        <begin position="89"/>
        <end position="100"/>
    </location>
</feature>
<feature type="region of interest" description="Disordered" evidence="1">
    <location>
        <begin position="1"/>
        <end position="36"/>
    </location>
</feature>
<dbReference type="PANTHER" id="PTHR35450">
    <property type="entry name" value="REVERSE TRANSCRIPTASE DOMAIN-CONTAINING PROTEIN"/>
    <property type="match status" value="1"/>
</dbReference>
<organism evidence="3 4">
    <name type="scientific">Euphydryas editha</name>
    <name type="common">Edith's checkerspot</name>
    <dbReference type="NCBI Taxonomy" id="104508"/>
    <lineage>
        <taxon>Eukaryota</taxon>
        <taxon>Metazoa</taxon>
        <taxon>Ecdysozoa</taxon>
        <taxon>Arthropoda</taxon>
        <taxon>Hexapoda</taxon>
        <taxon>Insecta</taxon>
        <taxon>Pterygota</taxon>
        <taxon>Neoptera</taxon>
        <taxon>Endopterygota</taxon>
        <taxon>Lepidoptera</taxon>
        <taxon>Glossata</taxon>
        <taxon>Ditrysia</taxon>
        <taxon>Papilionoidea</taxon>
        <taxon>Nymphalidae</taxon>
        <taxon>Nymphalinae</taxon>
        <taxon>Euphydryas</taxon>
    </lineage>
</organism>
<evidence type="ECO:0000259" key="2">
    <source>
        <dbReference type="PROSITE" id="PS50878"/>
    </source>
</evidence>
<evidence type="ECO:0000256" key="1">
    <source>
        <dbReference type="SAM" id="MobiDB-lite"/>
    </source>
</evidence>
<dbReference type="PANTHER" id="PTHR35450:SF2">
    <property type="entry name" value="REVERSE TRANSCRIPTASE DOMAIN-CONTAINING PROTEIN"/>
    <property type="match status" value="1"/>
</dbReference>
<reference evidence="3" key="1">
    <citation type="submission" date="2022-03" db="EMBL/GenBank/DDBJ databases">
        <authorList>
            <person name="Tunstrom K."/>
        </authorList>
    </citation>
    <scope>NUCLEOTIDE SEQUENCE</scope>
</reference>
<protein>
    <recommendedName>
        <fullName evidence="2">Reverse transcriptase domain-containing protein</fullName>
    </recommendedName>
</protein>
<evidence type="ECO:0000313" key="3">
    <source>
        <dbReference type="EMBL" id="CAH2084457.1"/>
    </source>
</evidence>
<feature type="compositionally biased region" description="Gly residues" evidence="1">
    <location>
        <begin position="16"/>
        <end position="25"/>
    </location>
</feature>
<dbReference type="SUPFAM" id="SSF56672">
    <property type="entry name" value="DNA/RNA polymerases"/>
    <property type="match status" value="1"/>
</dbReference>
<comment type="caution">
    <text evidence="3">The sequence shown here is derived from an EMBL/GenBank/DDBJ whole genome shotgun (WGS) entry which is preliminary data.</text>
</comment>
<keyword evidence="4" id="KW-1185">Reference proteome</keyword>
<dbReference type="GO" id="GO:0071897">
    <property type="term" value="P:DNA biosynthetic process"/>
    <property type="evidence" value="ECO:0007669"/>
    <property type="project" value="UniProtKB-ARBA"/>
</dbReference>
<feature type="compositionally biased region" description="Basic and acidic residues" evidence="1">
    <location>
        <begin position="51"/>
        <end position="61"/>
    </location>
</feature>
<gene>
    <name evidence="3" type="ORF">EEDITHA_LOCUS1018</name>
</gene>
<proteinExistence type="predicted"/>
<dbReference type="CDD" id="cd01650">
    <property type="entry name" value="RT_nLTR_like"/>
    <property type="match status" value="1"/>
</dbReference>
<evidence type="ECO:0000313" key="4">
    <source>
        <dbReference type="Proteomes" id="UP001153954"/>
    </source>
</evidence>
<dbReference type="InterPro" id="IPR000477">
    <property type="entry name" value="RT_dom"/>
</dbReference>
<accession>A0AAU9TFW9</accession>
<dbReference type="InterPro" id="IPR043502">
    <property type="entry name" value="DNA/RNA_pol_sf"/>
</dbReference>
<dbReference type="EMBL" id="CAKOGL010000003">
    <property type="protein sequence ID" value="CAH2084457.1"/>
    <property type="molecule type" value="Genomic_DNA"/>
</dbReference>
<dbReference type="Proteomes" id="UP001153954">
    <property type="component" value="Unassembled WGS sequence"/>
</dbReference>